<dbReference type="Pfam" id="PF06985">
    <property type="entry name" value="HET"/>
    <property type="match status" value="1"/>
</dbReference>
<dbReference type="EMBL" id="JAULSW010000003">
    <property type="protein sequence ID" value="KAK3386461.1"/>
    <property type="molecule type" value="Genomic_DNA"/>
</dbReference>
<feature type="domain" description="Heterokaryon incompatibility" evidence="1">
    <location>
        <begin position="40"/>
        <end position="96"/>
    </location>
</feature>
<dbReference type="PANTHER" id="PTHR24148">
    <property type="entry name" value="ANKYRIN REPEAT DOMAIN-CONTAINING PROTEIN 39 HOMOLOG-RELATED"/>
    <property type="match status" value="1"/>
</dbReference>
<keyword evidence="3" id="KW-1185">Reference proteome</keyword>
<feature type="non-terminal residue" evidence="2">
    <location>
        <position position="1"/>
    </location>
</feature>
<proteinExistence type="predicted"/>
<dbReference type="AlphaFoldDB" id="A0AAE0NRP6"/>
<evidence type="ECO:0000259" key="1">
    <source>
        <dbReference type="Pfam" id="PF06985"/>
    </source>
</evidence>
<reference evidence="2" key="1">
    <citation type="journal article" date="2023" name="Mol. Phylogenet. Evol.">
        <title>Genome-scale phylogeny and comparative genomics of the fungal order Sordariales.</title>
        <authorList>
            <person name="Hensen N."/>
            <person name="Bonometti L."/>
            <person name="Westerberg I."/>
            <person name="Brannstrom I.O."/>
            <person name="Guillou S."/>
            <person name="Cros-Aarteil S."/>
            <person name="Calhoun S."/>
            <person name="Haridas S."/>
            <person name="Kuo A."/>
            <person name="Mondo S."/>
            <person name="Pangilinan J."/>
            <person name="Riley R."/>
            <person name="LaButti K."/>
            <person name="Andreopoulos B."/>
            <person name="Lipzen A."/>
            <person name="Chen C."/>
            <person name="Yan M."/>
            <person name="Daum C."/>
            <person name="Ng V."/>
            <person name="Clum A."/>
            <person name="Steindorff A."/>
            <person name="Ohm R.A."/>
            <person name="Martin F."/>
            <person name="Silar P."/>
            <person name="Natvig D.O."/>
            <person name="Lalanne C."/>
            <person name="Gautier V."/>
            <person name="Ament-Velasquez S.L."/>
            <person name="Kruys A."/>
            <person name="Hutchinson M.I."/>
            <person name="Powell A.J."/>
            <person name="Barry K."/>
            <person name="Miller A.N."/>
            <person name="Grigoriev I.V."/>
            <person name="Debuchy R."/>
            <person name="Gladieux P."/>
            <person name="Hiltunen Thoren M."/>
            <person name="Johannesson H."/>
        </authorList>
    </citation>
    <scope>NUCLEOTIDE SEQUENCE</scope>
    <source>
        <strain evidence="2">CBS 232.78</strain>
    </source>
</reference>
<comment type="caution">
    <text evidence="2">The sequence shown here is derived from an EMBL/GenBank/DDBJ whole genome shotgun (WGS) entry which is preliminary data.</text>
</comment>
<accession>A0AAE0NRP6</accession>
<organism evidence="2 3">
    <name type="scientific">Podospora didyma</name>
    <dbReference type="NCBI Taxonomy" id="330526"/>
    <lineage>
        <taxon>Eukaryota</taxon>
        <taxon>Fungi</taxon>
        <taxon>Dikarya</taxon>
        <taxon>Ascomycota</taxon>
        <taxon>Pezizomycotina</taxon>
        <taxon>Sordariomycetes</taxon>
        <taxon>Sordariomycetidae</taxon>
        <taxon>Sordariales</taxon>
        <taxon>Podosporaceae</taxon>
        <taxon>Podospora</taxon>
    </lineage>
</organism>
<reference evidence="2" key="2">
    <citation type="submission" date="2023-06" db="EMBL/GenBank/DDBJ databases">
        <authorList>
            <consortium name="Lawrence Berkeley National Laboratory"/>
            <person name="Haridas S."/>
            <person name="Hensen N."/>
            <person name="Bonometti L."/>
            <person name="Westerberg I."/>
            <person name="Brannstrom I.O."/>
            <person name="Guillou S."/>
            <person name="Cros-Aarteil S."/>
            <person name="Calhoun S."/>
            <person name="Kuo A."/>
            <person name="Mondo S."/>
            <person name="Pangilinan J."/>
            <person name="Riley R."/>
            <person name="LaButti K."/>
            <person name="Andreopoulos B."/>
            <person name="Lipzen A."/>
            <person name="Chen C."/>
            <person name="Yanf M."/>
            <person name="Daum C."/>
            <person name="Ng V."/>
            <person name="Clum A."/>
            <person name="Steindorff A."/>
            <person name="Ohm R."/>
            <person name="Martin F."/>
            <person name="Silar P."/>
            <person name="Natvig D."/>
            <person name="Lalanne C."/>
            <person name="Gautier V."/>
            <person name="Ament-velasquez S.L."/>
            <person name="Kruys A."/>
            <person name="Hutchinson M.I."/>
            <person name="Powell A.J."/>
            <person name="Barry K."/>
            <person name="Miller A.N."/>
            <person name="Grigoriev I.V."/>
            <person name="Debuchy R."/>
            <person name="Gladieux P."/>
            <person name="Thoren M.H."/>
            <person name="Johannesson H."/>
        </authorList>
    </citation>
    <scope>NUCLEOTIDE SEQUENCE</scope>
    <source>
        <strain evidence="2">CBS 232.78</strain>
    </source>
</reference>
<dbReference type="PANTHER" id="PTHR24148:SF64">
    <property type="entry name" value="HETEROKARYON INCOMPATIBILITY DOMAIN-CONTAINING PROTEIN"/>
    <property type="match status" value="1"/>
</dbReference>
<dbReference type="InterPro" id="IPR010730">
    <property type="entry name" value="HET"/>
</dbReference>
<sequence>YRQLPADRRVIRTLRLLPGCWMDQVICELQEASLDDQPAFDALSHVWGNAEDTAAIMVDECYFQATRNLIAALGRLRSSVDTRILWVDAICINQTNN</sequence>
<evidence type="ECO:0000313" key="3">
    <source>
        <dbReference type="Proteomes" id="UP001285441"/>
    </source>
</evidence>
<feature type="non-terminal residue" evidence="2">
    <location>
        <position position="97"/>
    </location>
</feature>
<name>A0AAE0NRP6_9PEZI</name>
<dbReference type="InterPro" id="IPR052895">
    <property type="entry name" value="HetReg/Transcr_Mod"/>
</dbReference>
<evidence type="ECO:0000313" key="2">
    <source>
        <dbReference type="EMBL" id="KAK3386461.1"/>
    </source>
</evidence>
<gene>
    <name evidence="2" type="ORF">B0H63DRAFT_382243</name>
</gene>
<protein>
    <recommendedName>
        <fullName evidence="1">Heterokaryon incompatibility domain-containing protein</fullName>
    </recommendedName>
</protein>
<dbReference type="Proteomes" id="UP001285441">
    <property type="component" value="Unassembled WGS sequence"/>
</dbReference>